<organism evidence="2 3">
    <name type="scientific">Cryptosporangium minutisporangium</name>
    <dbReference type="NCBI Taxonomy" id="113569"/>
    <lineage>
        <taxon>Bacteria</taxon>
        <taxon>Bacillati</taxon>
        <taxon>Actinomycetota</taxon>
        <taxon>Actinomycetes</taxon>
        <taxon>Cryptosporangiales</taxon>
        <taxon>Cryptosporangiaceae</taxon>
        <taxon>Cryptosporangium</taxon>
    </lineage>
</organism>
<dbReference type="RefSeq" id="WP_345731252.1">
    <property type="nucleotide sequence ID" value="NZ_BAAAYN010000040.1"/>
</dbReference>
<keyword evidence="3" id="KW-1185">Reference proteome</keyword>
<proteinExistence type="predicted"/>
<comment type="caution">
    <text evidence="2">The sequence shown here is derived from an EMBL/GenBank/DDBJ whole genome shotgun (WGS) entry which is preliminary data.</text>
</comment>
<protein>
    <submittedName>
        <fullName evidence="2">Uncharacterized protein</fullName>
    </submittedName>
</protein>
<sequence length="69" mass="7870">MATARGHWDLPPGWKADPEDTADDDVRFIDPEDLADHRLYGSWSDRVPVDAEDAAFDVDRPRVEEYLAL</sequence>
<accession>A0ABP6T4C1</accession>
<evidence type="ECO:0000313" key="2">
    <source>
        <dbReference type="EMBL" id="GAA3392895.1"/>
    </source>
</evidence>
<feature type="region of interest" description="Disordered" evidence="1">
    <location>
        <begin position="1"/>
        <end position="23"/>
    </location>
</feature>
<dbReference type="Proteomes" id="UP001501676">
    <property type="component" value="Unassembled WGS sequence"/>
</dbReference>
<name>A0ABP6T4C1_9ACTN</name>
<evidence type="ECO:0000256" key="1">
    <source>
        <dbReference type="SAM" id="MobiDB-lite"/>
    </source>
</evidence>
<evidence type="ECO:0000313" key="3">
    <source>
        <dbReference type="Proteomes" id="UP001501676"/>
    </source>
</evidence>
<gene>
    <name evidence="2" type="ORF">GCM10020369_56300</name>
</gene>
<reference evidence="3" key="1">
    <citation type="journal article" date="2019" name="Int. J. Syst. Evol. Microbiol.">
        <title>The Global Catalogue of Microorganisms (GCM) 10K type strain sequencing project: providing services to taxonomists for standard genome sequencing and annotation.</title>
        <authorList>
            <consortium name="The Broad Institute Genomics Platform"/>
            <consortium name="The Broad Institute Genome Sequencing Center for Infectious Disease"/>
            <person name="Wu L."/>
            <person name="Ma J."/>
        </authorList>
    </citation>
    <scope>NUCLEOTIDE SEQUENCE [LARGE SCALE GENOMIC DNA]</scope>
    <source>
        <strain evidence="3">JCM 9458</strain>
    </source>
</reference>
<dbReference type="EMBL" id="BAAAYN010000040">
    <property type="protein sequence ID" value="GAA3392895.1"/>
    <property type="molecule type" value="Genomic_DNA"/>
</dbReference>